<dbReference type="InterPro" id="IPR021533">
    <property type="entry name" value="PepSY-like"/>
</dbReference>
<dbReference type="EMBL" id="PPEI02000006">
    <property type="protein sequence ID" value="PWN61424.1"/>
    <property type="molecule type" value="Genomic_DNA"/>
</dbReference>
<comment type="caution">
    <text evidence="2">The sequence shown here is derived from an EMBL/GenBank/DDBJ whole genome shotgun (WGS) entry which is preliminary data.</text>
</comment>
<evidence type="ECO:0000259" key="1">
    <source>
        <dbReference type="Pfam" id="PF11396"/>
    </source>
</evidence>
<evidence type="ECO:0000313" key="3">
    <source>
        <dbReference type="Proteomes" id="UP000236182"/>
    </source>
</evidence>
<feature type="domain" description="Putative beta-lactamase-inhibitor-like PepSY-like" evidence="1">
    <location>
        <begin position="72"/>
        <end position="152"/>
    </location>
</feature>
<dbReference type="Proteomes" id="UP000236182">
    <property type="component" value="Unassembled WGS sequence"/>
</dbReference>
<name>A0A316WJ65_9FLAO</name>
<dbReference type="SUPFAM" id="SSF160574">
    <property type="entry name" value="BT0923-like"/>
    <property type="match status" value="1"/>
</dbReference>
<protein>
    <recommendedName>
        <fullName evidence="1">Putative beta-lactamase-inhibitor-like PepSY-like domain-containing protein</fullName>
    </recommendedName>
</protein>
<accession>A0A316WJ65</accession>
<reference evidence="2" key="1">
    <citation type="submission" date="2018-04" db="EMBL/GenBank/DDBJ databases">
        <title>Draft Genome Sequences of Chryseobacterium lactis NCTC11390T isolated from milk, Chryseobacterium oncorhynchi 701B-08T from rainbow trout, and Chryseobacterium viscerum 687B-08T from diseased fish.</title>
        <authorList>
            <person name="Jeong J.-J."/>
            <person name="Lee Y.J."/>
            <person name="Pathiraja D."/>
            <person name="Park B."/>
            <person name="Choi I.-G."/>
            <person name="Kim K.D."/>
        </authorList>
    </citation>
    <scope>NUCLEOTIDE SEQUENCE [LARGE SCALE GENOMIC DNA]</scope>
    <source>
        <strain evidence="2">701B-08</strain>
    </source>
</reference>
<proteinExistence type="predicted"/>
<gene>
    <name evidence="2" type="ORF">C1638_018625</name>
</gene>
<dbReference type="OrthoDB" id="710080at2"/>
<sequence length="156" mass="17975">MTEKLNVMKNVKKITAVFILIFMLMGSLMFAQDRAINPNQLPKTAKTFLAAHFKGIAVSSVIEDREIYGVDDYKVYLNNGMKMEFDSNGNWKEVDGKHQKVPYGFIPASIKNYSTKNFPNTYIIKIEKKRWSYKAELSNGLELEFDKSGNFKRIDD</sequence>
<dbReference type="AlphaFoldDB" id="A0A316WJ65"/>
<dbReference type="Pfam" id="PF11396">
    <property type="entry name" value="PepSY_like"/>
    <property type="match status" value="1"/>
</dbReference>
<keyword evidence="3" id="KW-1185">Reference proteome</keyword>
<dbReference type="Gene3D" id="3.40.1420.30">
    <property type="match status" value="1"/>
</dbReference>
<evidence type="ECO:0000313" key="2">
    <source>
        <dbReference type="EMBL" id="PWN61424.1"/>
    </source>
</evidence>
<organism evidence="2 3">
    <name type="scientific">Chryseobacterium oncorhynchi</name>
    <dbReference type="NCBI Taxonomy" id="741074"/>
    <lineage>
        <taxon>Bacteria</taxon>
        <taxon>Pseudomonadati</taxon>
        <taxon>Bacteroidota</taxon>
        <taxon>Flavobacteriia</taxon>
        <taxon>Flavobacteriales</taxon>
        <taxon>Weeksellaceae</taxon>
        <taxon>Chryseobacterium group</taxon>
        <taxon>Chryseobacterium</taxon>
    </lineage>
</organism>